<accession>A0ABW6T707</accession>
<keyword evidence="1" id="KW-0255">Endonuclease</keyword>
<organism evidence="1 2">
    <name type="scientific">Nocardia elegans</name>
    <dbReference type="NCBI Taxonomy" id="300029"/>
    <lineage>
        <taxon>Bacteria</taxon>
        <taxon>Bacillati</taxon>
        <taxon>Actinomycetota</taxon>
        <taxon>Actinomycetes</taxon>
        <taxon>Mycobacteriales</taxon>
        <taxon>Nocardiaceae</taxon>
        <taxon>Nocardia</taxon>
    </lineage>
</organism>
<keyword evidence="1" id="KW-0378">Hydrolase</keyword>
<keyword evidence="1" id="KW-0540">Nuclease</keyword>
<proteinExistence type="predicted"/>
<comment type="caution">
    <text evidence="1">The sequence shown here is derived from an EMBL/GenBank/DDBJ whole genome shotgun (WGS) entry which is preliminary data.</text>
</comment>
<dbReference type="Proteomes" id="UP001602089">
    <property type="component" value="Unassembled WGS sequence"/>
</dbReference>
<evidence type="ECO:0000313" key="1">
    <source>
        <dbReference type="EMBL" id="MFF4021901.1"/>
    </source>
</evidence>
<dbReference type="GO" id="GO:0004519">
    <property type="term" value="F:endonuclease activity"/>
    <property type="evidence" value="ECO:0007669"/>
    <property type="project" value="UniProtKB-KW"/>
</dbReference>
<dbReference type="RefSeq" id="WP_195022013.1">
    <property type="nucleotide sequence ID" value="NZ_JADLPS010000002.1"/>
</dbReference>
<name>A0ABW6T707_9NOCA</name>
<dbReference type="EMBL" id="JBIATK010000001">
    <property type="protein sequence ID" value="MFF4021901.1"/>
    <property type="molecule type" value="Genomic_DNA"/>
</dbReference>
<gene>
    <name evidence="1" type="ORF">ACFYY5_03575</name>
</gene>
<evidence type="ECO:0000313" key="2">
    <source>
        <dbReference type="Proteomes" id="UP001602089"/>
    </source>
</evidence>
<sequence length="122" mass="13324">MFGSSGKSDFATPDFLVTRCLPNPYQDVRAADVLLVGEVLSPSNSQTDMDDKRARCASGKKSAIAMIRTFALEKTHGALPAGVHPLHPANYLLTGKWTPKDSTAISMELPFPIHIPWPDLEF</sequence>
<keyword evidence="2" id="KW-1185">Reference proteome</keyword>
<protein>
    <submittedName>
        <fullName evidence="1">Uma2 family endonuclease</fullName>
    </submittedName>
</protein>
<reference evidence="1 2" key="1">
    <citation type="submission" date="2024-10" db="EMBL/GenBank/DDBJ databases">
        <title>The Natural Products Discovery Center: Release of the First 8490 Sequenced Strains for Exploring Actinobacteria Biosynthetic Diversity.</title>
        <authorList>
            <person name="Kalkreuter E."/>
            <person name="Kautsar S.A."/>
            <person name="Yang D."/>
            <person name="Bader C.D."/>
            <person name="Teijaro C.N."/>
            <person name="Fluegel L."/>
            <person name="Davis C.M."/>
            <person name="Simpson J.R."/>
            <person name="Lauterbach L."/>
            <person name="Steele A.D."/>
            <person name="Gui C."/>
            <person name="Meng S."/>
            <person name="Li G."/>
            <person name="Viehrig K."/>
            <person name="Ye F."/>
            <person name="Su P."/>
            <person name="Kiefer A.F."/>
            <person name="Nichols A."/>
            <person name="Cepeda A.J."/>
            <person name="Yan W."/>
            <person name="Fan B."/>
            <person name="Jiang Y."/>
            <person name="Adhikari A."/>
            <person name="Zheng C.-J."/>
            <person name="Schuster L."/>
            <person name="Cowan T.M."/>
            <person name="Smanski M.J."/>
            <person name="Chevrette M.G."/>
            <person name="De Carvalho L.P.S."/>
            <person name="Shen B."/>
        </authorList>
    </citation>
    <scope>NUCLEOTIDE SEQUENCE [LARGE SCALE GENOMIC DNA]</scope>
    <source>
        <strain evidence="1 2">NPDC001867</strain>
    </source>
</reference>